<evidence type="ECO:0000313" key="2">
    <source>
        <dbReference type="Proteomes" id="UP000268636"/>
    </source>
</evidence>
<comment type="caution">
    <text evidence="1">The sequence shown here is derived from an EMBL/GenBank/DDBJ whole genome shotgun (WGS) entry which is preliminary data.</text>
</comment>
<dbReference type="Proteomes" id="UP000268636">
    <property type="component" value="Unassembled WGS sequence"/>
</dbReference>
<gene>
    <name evidence="1" type="ORF">ALP42_101439</name>
</gene>
<accession>A0A0N8SBQ1</accession>
<protein>
    <submittedName>
        <fullName evidence="1">Uncharacterized protein</fullName>
    </submittedName>
</protein>
<reference evidence="1 2" key="1">
    <citation type="submission" date="2018-08" db="EMBL/GenBank/DDBJ databases">
        <title>Recombination of ecologically and evolutionarily significant loci maintains genetic cohesion in the Pseudomonas syringae species complex.</title>
        <authorList>
            <person name="Dillon M."/>
            <person name="Thakur S."/>
            <person name="Almeida R.N.D."/>
            <person name="Weir B.S."/>
            <person name="Guttman D.S."/>
        </authorList>
    </citation>
    <scope>NUCLEOTIDE SEQUENCE [LARGE SCALE GENOMIC DNA]</scope>
    <source>
        <strain evidence="1 2">ICMP 13786</strain>
    </source>
</reference>
<organism evidence="1 2">
    <name type="scientific">Pseudomonas savastanoi pv. nerii</name>
    <dbReference type="NCBI Taxonomy" id="360921"/>
    <lineage>
        <taxon>Bacteria</taxon>
        <taxon>Pseudomonadati</taxon>
        <taxon>Pseudomonadota</taxon>
        <taxon>Gammaproteobacteria</taxon>
        <taxon>Pseudomonadales</taxon>
        <taxon>Pseudomonadaceae</taxon>
        <taxon>Pseudomonas</taxon>
    </lineage>
</organism>
<sequence length="54" mass="6192">MCCVCCRHSMACAADYLSWETASVRDAEAIFLLLWRRINGFFKRTGYSLAQLGR</sequence>
<evidence type="ECO:0000313" key="1">
    <source>
        <dbReference type="EMBL" id="RMT75725.1"/>
    </source>
</evidence>
<dbReference type="AlphaFoldDB" id="A0A0N8SBQ1"/>
<name>A0A0N8SBQ1_PSESS</name>
<dbReference type="EMBL" id="RBTN01000168">
    <property type="protein sequence ID" value="RMT75725.1"/>
    <property type="molecule type" value="Genomic_DNA"/>
</dbReference>
<proteinExistence type="predicted"/>